<dbReference type="Pfam" id="PF00460">
    <property type="entry name" value="Flg_bb_rod"/>
    <property type="match status" value="1"/>
</dbReference>
<accession>A0ABS1DTD9</accession>
<evidence type="ECO:0000259" key="6">
    <source>
        <dbReference type="Pfam" id="PF00460"/>
    </source>
</evidence>
<dbReference type="InterPro" id="IPR020013">
    <property type="entry name" value="Flagellar_FlgE/F/G"/>
</dbReference>
<feature type="domain" description="Flagellar hook protein FlgE D2" evidence="8">
    <location>
        <begin position="166"/>
        <end position="313"/>
    </location>
</feature>
<gene>
    <name evidence="10" type="primary">flgE</name>
    <name evidence="10" type="ORF">CKO43_09315</name>
</gene>
<evidence type="ECO:0000256" key="5">
    <source>
        <dbReference type="RuleBase" id="RU362116"/>
    </source>
</evidence>
<keyword evidence="10" id="KW-0282">Flagellum</keyword>
<keyword evidence="11" id="KW-1185">Reference proteome</keyword>
<dbReference type="PANTHER" id="PTHR30435:SF1">
    <property type="entry name" value="FLAGELLAR HOOK PROTEIN FLGE"/>
    <property type="match status" value="1"/>
</dbReference>
<reference evidence="10" key="2">
    <citation type="journal article" date="2020" name="Microorganisms">
        <title>Osmotic Adaptation and Compatible Solute Biosynthesis of Phototrophic Bacteria as Revealed from Genome Analyses.</title>
        <authorList>
            <person name="Imhoff J.F."/>
            <person name="Rahn T."/>
            <person name="Kunzel S."/>
            <person name="Keller A."/>
            <person name="Neulinger S.C."/>
        </authorList>
    </citation>
    <scope>NUCLEOTIDE SEQUENCE</scope>
    <source>
        <strain evidence="10">IM 151</strain>
    </source>
</reference>
<evidence type="ECO:0000256" key="2">
    <source>
        <dbReference type="ARBA" id="ARBA00009677"/>
    </source>
</evidence>
<keyword evidence="10" id="KW-0966">Cell projection</keyword>
<evidence type="ECO:0000259" key="9">
    <source>
        <dbReference type="Pfam" id="PF22692"/>
    </source>
</evidence>
<dbReference type="InterPro" id="IPR053967">
    <property type="entry name" value="LlgE_F_G-like_D1"/>
</dbReference>
<dbReference type="EMBL" id="NRRU01000028">
    <property type="protein sequence ID" value="MBK1712976.1"/>
    <property type="molecule type" value="Genomic_DNA"/>
</dbReference>
<dbReference type="Pfam" id="PF06429">
    <property type="entry name" value="Flg_bbr_C"/>
    <property type="match status" value="1"/>
</dbReference>
<dbReference type="InterPro" id="IPR037058">
    <property type="entry name" value="Falgellar_hook_FlgE_sf"/>
</dbReference>
<dbReference type="Gene3D" id="2.60.98.20">
    <property type="entry name" value="Flagellar hook protein FlgE"/>
    <property type="match status" value="1"/>
</dbReference>
<comment type="similarity">
    <text evidence="2 5">Belongs to the flagella basal body rod proteins family.</text>
</comment>
<evidence type="ECO:0000259" key="8">
    <source>
        <dbReference type="Pfam" id="PF07559"/>
    </source>
</evidence>
<sequence length="432" mass="45379">MSFQQGLSGLNATSKSLDIIGNNIANANTYGSKVSRAEFSDMYATALNGAGVNNIGIGVNVAAVSQQFTQGNITTTGNAMDLAINGAGFFQVTDGVNPTMYSRNGQFKVDREGYIVNNDKLKLMGYPADGNGTIQPGLAQALKLPTAGIAPSKTSKMELEFNLKSDSAVTAPAATVTPQIDFTDKDTYNNATSVTVYDALGQDVALSYYFQKASNNTWNVFVTANGQAVNTDASGNPVKWKTLEFDTNTGKLTSPSPANALDLTISNTLIITDPTTGAETSRIVVPLATAVDISGATQYDQTFGVTNLTQNGYAAGQLTSIAVEADGIVLARYSNGQSKPAGQVELANFRNPQGLQPLGGNVWASTYASGDPVVGVPSEGNMGVLQAGALEESNIDLTGELVNMITAQRIYQANAQTIKTQDQVMQTLVNMR</sequence>
<dbReference type="InterPro" id="IPR037925">
    <property type="entry name" value="FlgE/F/G-like"/>
</dbReference>
<dbReference type="Pfam" id="PF22692">
    <property type="entry name" value="LlgE_F_G_D1"/>
    <property type="match status" value="1"/>
</dbReference>
<reference evidence="10" key="1">
    <citation type="submission" date="2017-08" db="EMBL/GenBank/DDBJ databases">
        <authorList>
            <person name="Imhoff J.F."/>
            <person name="Rahn T."/>
            <person name="Kuenzel S."/>
            <person name="Neulinger S.C."/>
        </authorList>
    </citation>
    <scope>NUCLEOTIDE SEQUENCE</scope>
    <source>
        <strain evidence="10">IM 151</strain>
    </source>
</reference>
<evidence type="ECO:0000313" key="11">
    <source>
        <dbReference type="Proteomes" id="UP001041814"/>
    </source>
</evidence>
<organism evidence="10 11">
    <name type="scientific">Rubrivivax gelatinosus</name>
    <name type="common">Rhodocyclus gelatinosus</name>
    <name type="synonym">Rhodopseudomonas gelatinosa</name>
    <dbReference type="NCBI Taxonomy" id="28068"/>
    <lineage>
        <taxon>Bacteria</taxon>
        <taxon>Pseudomonadati</taxon>
        <taxon>Pseudomonadota</taxon>
        <taxon>Betaproteobacteria</taxon>
        <taxon>Burkholderiales</taxon>
        <taxon>Sphaerotilaceae</taxon>
        <taxon>Rubrivivax</taxon>
    </lineage>
</organism>
<comment type="caution">
    <text evidence="10">The sequence shown here is derived from an EMBL/GenBank/DDBJ whole genome shotgun (WGS) entry which is preliminary data.</text>
</comment>
<feature type="domain" description="Flagellar basal-body/hook protein C-terminal" evidence="7">
    <location>
        <begin position="386"/>
        <end position="431"/>
    </location>
</feature>
<dbReference type="NCBIfam" id="NF004238">
    <property type="entry name" value="PRK05682.1-1"/>
    <property type="match status" value="1"/>
</dbReference>
<keyword evidence="4 5" id="KW-0975">Bacterial flagellum</keyword>
<feature type="domain" description="Flagellar hook protein FlgE/F/G-like D1" evidence="9">
    <location>
        <begin position="83"/>
        <end position="131"/>
    </location>
</feature>
<dbReference type="RefSeq" id="WP_200229536.1">
    <property type="nucleotide sequence ID" value="NZ_NRRT01000034.1"/>
</dbReference>
<name>A0ABS1DTD9_RUBGE</name>
<dbReference type="PANTHER" id="PTHR30435">
    <property type="entry name" value="FLAGELLAR PROTEIN"/>
    <property type="match status" value="1"/>
</dbReference>
<dbReference type="InterPro" id="IPR019776">
    <property type="entry name" value="Flagellar_basal_body_rod_CS"/>
</dbReference>
<comment type="subcellular location">
    <subcellularLocation>
        <location evidence="1 5">Bacterial flagellum basal body</location>
    </subcellularLocation>
</comment>
<dbReference type="NCBIfam" id="TIGR03506">
    <property type="entry name" value="FlgEFG_subfam"/>
    <property type="match status" value="1"/>
</dbReference>
<protein>
    <recommendedName>
        <fullName evidence="3 5">Flagellar hook protein FlgE</fullName>
    </recommendedName>
</protein>
<dbReference type="InterPro" id="IPR010930">
    <property type="entry name" value="Flg_bb/hook_C_dom"/>
</dbReference>
<dbReference type="InterPro" id="IPR011491">
    <property type="entry name" value="FlgE_D2"/>
</dbReference>
<dbReference type="Pfam" id="PF07559">
    <property type="entry name" value="FlgE_D2"/>
    <property type="match status" value="1"/>
</dbReference>
<proteinExistence type="inferred from homology"/>
<evidence type="ECO:0000256" key="3">
    <source>
        <dbReference type="ARBA" id="ARBA00019015"/>
    </source>
</evidence>
<comment type="function">
    <text evidence="5">A flexible structure which links the flagellar filament to the drive apparatus in the basal body.</text>
</comment>
<dbReference type="SUPFAM" id="SSF117143">
    <property type="entry name" value="Flagellar hook protein flgE"/>
    <property type="match status" value="1"/>
</dbReference>
<feature type="domain" description="Flagellar basal body rod protein N-terminal" evidence="6">
    <location>
        <begin position="6"/>
        <end position="31"/>
    </location>
</feature>
<evidence type="ECO:0000313" key="10">
    <source>
        <dbReference type="EMBL" id="MBK1712976.1"/>
    </source>
</evidence>
<evidence type="ECO:0000259" key="7">
    <source>
        <dbReference type="Pfam" id="PF06429"/>
    </source>
</evidence>
<dbReference type="PROSITE" id="PS00588">
    <property type="entry name" value="FLAGELLA_BB_ROD"/>
    <property type="match status" value="1"/>
</dbReference>
<evidence type="ECO:0000256" key="1">
    <source>
        <dbReference type="ARBA" id="ARBA00004117"/>
    </source>
</evidence>
<evidence type="ECO:0000256" key="4">
    <source>
        <dbReference type="ARBA" id="ARBA00023143"/>
    </source>
</evidence>
<keyword evidence="10" id="KW-0969">Cilium</keyword>
<dbReference type="InterPro" id="IPR001444">
    <property type="entry name" value="Flag_bb_rod_N"/>
</dbReference>
<dbReference type="Proteomes" id="UP001041814">
    <property type="component" value="Unassembled WGS sequence"/>
</dbReference>